<evidence type="ECO:0000313" key="1">
    <source>
        <dbReference type="EMBL" id="PJI91441.1"/>
    </source>
</evidence>
<dbReference type="RefSeq" id="WP_100366363.1">
    <property type="nucleotide sequence ID" value="NZ_PGTY01000001.1"/>
</dbReference>
<reference evidence="1 2" key="1">
    <citation type="submission" date="2017-11" db="EMBL/GenBank/DDBJ databases">
        <title>Genomic Encyclopedia of Archaeal and Bacterial Type Strains, Phase II (KMG-II): From Individual Species to Whole Genera.</title>
        <authorList>
            <person name="Goeker M."/>
        </authorList>
    </citation>
    <scope>NUCLEOTIDE SEQUENCE [LARGE SCALE GENOMIC DNA]</scope>
    <source>
        <strain evidence="1 2">DSM 29128</strain>
    </source>
</reference>
<accession>A0A2M8WKJ1</accession>
<gene>
    <name evidence="1" type="ORF">BC777_0269</name>
</gene>
<keyword evidence="2" id="KW-1185">Reference proteome</keyword>
<comment type="caution">
    <text evidence="1">The sequence shown here is derived from an EMBL/GenBank/DDBJ whole genome shotgun (WGS) entry which is preliminary data.</text>
</comment>
<proteinExistence type="predicted"/>
<organism evidence="1 2">
    <name type="scientific">Yoonia maricola</name>
    <dbReference type="NCBI Taxonomy" id="420999"/>
    <lineage>
        <taxon>Bacteria</taxon>
        <taxon>Pseudomonadati</taxon>
        <taxon>Pseudomonadota</taxon>
        <taxon>Alphaproteobacteria</taxon>
        <taxon>Rhodobacterales</taxon>
        <taxon>Paracoccaceae</taxon>
        <taxon>Yoonia</taxon>
    </lineage>
</organism>
<dbReference type="OrthoDB" id="7857588at2"/>
<sequence>MTTMMEVTQPEQAVPAGVSQFAHTAMPYHIKRAGGRPLRFDGSELAMAMSYTSAIPYWYEINLYRTAEQGFVAAVRLFHQSEDKQDTIRAWEAATLDDAIDKLIGYDAANDVPLGTDFDVHTAAASEMGAWALQLMAHISDARHHYGSLIGEFLYDLEHGQ</sequence>
<dbReference type="AlphaFoldDB" id="A0A2M8WKJ1"/>
<protein>
    <submittedName>
        <fullName evidence="1">Uncharacterized protein</fullName>
    </submittedName>
</protein>
<dbReference type="Proteomes" id="UP000228531">
    <property type="component" value="Unassembled WGS sequence"/>
</dbReference>
<dbReference type="EMBL" id="PGTY01000001">
    <property type="protein sequence ID" value="PJI91441.1"/>
    <property type="molecule type" value="Genomic_DNA"/>
</dbReference>
<evidence type="ECO:0000313" key="2">
    <source>
        <dbReference type="Proteomes" id="UP000228531"/>
    </source>
</evidence>
<name>A0A2M8WKJ1_9RHOB</name>